<dbReference type="PANTHER" id="PTHR35562:SF2">
    <property type="entry name" value="DNA ENDONUCLEASE SMRA-RELATED"/>
    <property type="match status" value="1"/>
</dbReference>
<dbReference type="RefSeq" id="WP_048598568.1">
    <property type="nucleotide sequence ID" value="NZ_CBFHGK010000002.1"/>
</dbReference>
<dbReference type="Proteomes" id="UP000048949">
    <property type="component" value="Unassembled WGS sequence"/>
</dbReference>
<evidence type="ECO:0000259" key="2">
    <source>
        <dbReference type="PROSITE" id="PS50828"/>
    </source>
</evidence>
<dbReference type="SUPFAM" id="SSF160443">
    <property type="entry name" value="SMR domain-like"/>
    <property type="match status" value="1"/>
</dbReference>
<name>A0A0U1NKD5_9RHOB</name>
<dbReference type="EMBL" id="CVQV01000005">
    <property type="protein sequence ID" value="CRK75167.1"/>
    <property type="molecule type" value="Genomic_DNA"/>
</dbReference>
<organism evidence="3 4">
    <name type="scientific">Nereida ignava</name>
    <dbReference type="NCBI Taxonomy" id="282199"/>
    <lineage>
        <taxon>Bacteria</taxon>
        <taxon>Pseudomonadati</taxon>
        <taxon>Pseudomonadota</taxon>
        <taxon>Alphaproteobacteria</taxon>
        <taxon>Rhodobacterales</taxon>
        <taxon>Roseobacteraceae</taxon>
        <taxon>Nereida</taxon>
    </lineage>
</organism>
<gene>
    <name evidence="3" type="ORF">NIG5292_01210</name>
</gene>
<evidence type="ECO:0000313" key="3">
    <source>
        <dbReference type="EMBL" id="CRK75167.1"/>
    </source>
</evidence>
<sequence>MAKKPKGLTSDDRSIWQRVAETAVPIQHAPVSRPADKKPPKKIRAEQHPAISHFKVGARAAPLPRKHDIQKDIRQQVAEAPVNMDRKSFQNLRRGKLKPEGRIDLHGMTLVEAHPALIGFVMSSHRAGKRLVLVITGKGKHKDEGGPMPVRMGVLRHQVPEWLRMAPVASLVLQVSEAHLKHGGGGAYYVYLRRKR</sequence>
<evidence type="ECO:0000313" key="4">
    <source>
        <dbReference type="Proteomes" id="UP000048949"/>
    </source>
</evidence>
<proteinExistence type="predicted"/>
<evidence type="ECO:0000256" key="1">
    <source>
        <dbReference type="SAM" id="MobiDB-lite"/>
    </source>
</evidence>
<protein>
    <submittedName>
        <fullName evidence="3">Smr domain protein</fullName>
    </submittedName>
</protein>
<keyword evidence="4" id="KW-1185">Reference proteome</keyword>
<dbReference type="InterPro" id="IPR036063">
    <property type="entry name" value="Smr_dom_sf"/>
</dbReference>
<dbReference type="STRING" id="282199.GCA_001049735_01209"/>
<feature type="compositionally biased region" description="Basic and acidic residues" evidence="1">
    <location>
        <begin position="34"/>
        <end position="47"/>
    </location>
</feature>
<feature type="domain" description="Smr" evidence="2">
    <location>
        <begin position="103"/>
        <end position="193"/>
    </location>
</feature>
<dbReference type="Gene3D" id="3.30.1370.110">
    <property type="match status" value="1"/>
</dbReference>
<dbReference type="InterPro" id="IPR002625">
    <property type="entry name" value="Smr_dom"/>
</dbReference>
<reference evidence="3 4" key="1">
    <citation type="submission" date="2015-04" db="EMBL/GenBank/DDBJ databases">
        <authorList>
            <person name="Syromyatnikov M.Y."/>
            <person name="Popov V.N."/>
        </authorList>
    </citation>
    <scope>NUCLEOTIDE SEQUENCE [LARGE SCALE GENOMIC DNA]</scope>
    <source>
        <strain evidence="3 4">CECT 5292</strain>
    </source>
</reference>
<dbReference type="PROSITE" id="PS50828">
    <property type="entry name" value="SMR"/>
    <property type="match status" value="1"/>
</dbReference>
<dbReference type="PANTHER" id="PTHR35562">
    <property type="entry name" value="DNA ENDONUCLEASE SMRA-RELATED"/>
    <property type="match status" value="1"/>
</dbReference>
<dbReference type="AlphaFoldDB" id="A0A0U1NKD5"/>
<accession>A0A0U1NKD5</accession>
<dbReference type="Pfam" id="PF01713">
    <property type="entry name" value="Smr"/>
    <property type="match status" value="1"/>
</dbReference>
<feature type="region of interest" description="Disordered" evidence="1">
    <location>
        <begin position="25"/>
        <end position="47"/>
    </location>
</feature>